<evidence type="ECO:0000313" key="1">
    <source>
        <dbReference type="EMBL" id="NGN82014.1"/>
    </source>
</evidence>
<comment type="caution">
    <text evidence="1">The sequence shown here is derived from an EMBL/GenBank/DDBJ whole genome shotgun (WGS) entry which is preliminary data.</text>
</comment>
<dbReference type="RefSeq" id="WP_165180098.1">
    <property type="nucleotide sequence ID" value="NZ_JAAKZI010000001.1"/>
</dbReference>
<reference evidence="1 2" key="1">
    <citation type="submission" date="2020-02" db="EMBL/GenBank/DDBJ databases">
        <title>Genome sequence of the type strain DSM 27180 of Arthrobacter silviterrae.</title>
        <authorList>
            <person name="Gao J."/>
            <person name="Sun J."/>
        </authorList>
    </citation>
    <scope>NUCLEOTIDE SEQUENCE [LARGE SCALE GENOMIC DNA]</scope>
    <source>
        <strain evidence="1 2">DSM 27180</strain>
    </source>
</reference>
<gene>
    <name evidence="1" type="ORF">G6N77_00850</name>
</gene>
<sequence length="99" mass="10816">MTAADTGSGPEQQMCWCCGRTFPESGIIRLGSRPEAGVCLNCTISLRQRARVRAAEGRGGLAHWGAQAVNRGRQGVMARNWHRLPAVGPALRWINRHLP</sequence>
<evidence type="ECO:0000313" key="2">
    <source>
        <dbReference type="Proteomes" id="UP000479226"/>
    </source>
</evidence>
<organism evidence="1 2">
    <name type="scientific">Arthrobacter silviterrae</name>
    <dbReference type="NCBI Taxonomy" id="2026658"/>
    <lineage>
        <taxon>Bacteria</taxon>
        <taxon>Bacillati</taxon>
        <taxon>Actinomycetota</taxon>
        <taxon>Actinomycetes</taxon>
        <taxon>Micrococcales</taxon>
        <taxon>Micrococcaceae</taxon>
        <taxon>Arthrobacter</taxon>
    </lineage>
</organism>
<keyword evidence="2" id="KW-1185">Reference proteome</keyword>
<proteinExistence type="predicted"/>
<dbReference type="Proteomes" id="UP000479226">
    <property type="component" value="Unassembled WGS sequence"/>
</dbReference>
<protein>
    <recommendedName>
        <fullName evidence="3">ClpX-type ZB domain-containing protein</fullName>
    </recommendedName>
</protein>
<dbReference type="EMBL" id="JAAKZI010000001">
    <property type="protein sequence ID" value="NGN82014.1"/>
    <property type="molecule type" value="Genomic_DNA"/>
</dbReference>
<name>A0ABX0D9K9_9MICC</name>
<accession>A0ABX0D9K9</accession>
<evidence type="ECO:0008006" key="3">
    <source>
        <dbReference type="Google" id="ProtNLM"/>
    </source>
</evidence>